<name>A0A317QBM6_9GAMM</name>
<dbReference type="InterPro" id="IPR052748">
    <property type="entry name" value="ISR_Activator"/>
</dbReference>
<organism evidence="3 4">
    <name type="scientific">Pseudidiomarina maritima</name>
    <dbReference type="NCBI Taxonomy" id="519453"/>
    <lineage>
        <taxon>Bacteria</taxon>
        <taxon>Pseudomonadati</taxon>
        <taxon>Pseudomonadota</taxon>
        <taxon>Gammaproteobacteria</taxon>
        <taxon>Alteromonadales</taxon>
        <taxon>Idiomarinaceae</taxon>
        <taxon>Pseudidiomarina</taxon>
    </lineage>
</organism>
<feature type="region of interest" description="Disordered" evidence="1">
    <location>
        <begin position="290"/>
        <end position="314"/>
    </location>
</feature>
<dbReference type="AlphaFoldDB" id="A0A317QBM6"/>
<accession>A0A317QBM6</accession>
<dbReference type="Proteomes" id="UP000246964">
    <property type="component" value="Unassembled WGS sequence"/>
</dbReference>
<feature type="signal peptide" evidence="2">
    <location>
        <begin position="1"/>
        <end position="26"/>
    </location>
</feature>
<evidence type="ECO:0000313" key="3">
    <source>
        <dbReference type="EMBL" id="PWW13339.1"/>
    </source>
</evidence>
<evidence type="ECO:0000256" key="2">
    <source>
        <dbReference type="SAM" id="SignalP"/>
    </source>
</evidence>
<evidence type="ECO:0000256" key="1">
    <source>
        <dbReference type="SAM" id="MobiDB-lite"/>
    </source>
</evidence>
<protein>
    <submittedName>
        <fullName evidence="3">TPR repeat protein</fullName>
    </submittedName>
</protein>
<dbReference type="Gene3D" id="1.25.40.10">
    <property type="entry name" value="Tetratricopeptide repeat domain"/>
    <property type="match status" value="2"/>
</dbReference>
<dbReference type="OrthoDB" id="6810016at2"/>
<dbReference type="InterPro" id="IPR006597">
    <property type="entry name" value="Sel1-like"/>
</dbReference>
<dbReference type="SMART" id="SM00671">
    <property type="entry name" value="SEL1"/>
    <property type="match status" value="3"/>
</dbReference>
<dbReference type="SUPFAM" id="SSF81901">
    <property type="entry name" value="HCP-like"/>
    <property type="match status" value="1"/>
</dbReference>
<proteinExistence type="predicted"/>
<keyword evidence="2" id="KW-0732">Signal</keyword>
<reference evidence="3 4" key="1">
    <citation type="submission" date="2018-05" db="EMBL/GenBank/DDBJ databases">
        <title>Freshwater and sediment microbial communities from various areas in North America, analyzing microbe dynamics in response to fracking.</title>
        <authorList>
            <person name="Lamendella R."/>
        </authorList>
    </citation>
    <scope>NUCLEOTIDE SEQUENCE [LARGE SCALE GENOMIC DNA]</scope>
    <source>
        <strain evidence="3 4">125B1</strain>
    </source>
</reference>
<sequence length="314" mass="33355">MSRVLLVTVSSLSILASQFWFSAASAVPRVDGQAASTEAVAICKSGDCDKELSELERLARKGSGDAAAVVALAYASGDGVEQDLGKAKEFIEHGVRKRNPLAMFVMADWYARGFVLAQNTEQAQLWLDRAAEKGYAPAQYDKAVKLLASTDNAEQQQALPLLQAAAEANLVSAMYALARLQHTGTLVEQDLPAAADLYAKLARTGHTEARNHLKQVNQQLQGTELMNSAKGKSLLAAEQAMERISVTAEANRYRSQLGRLIDQIDASGSYDNRSIGSRINGVGCGDTGSPCGISKPSRGQGSLNDVLTGGQGNN</sequence>
<dbReference type="PANTHER" id="PTHR45011:SF1">
    <property type="entry name" value="DAP3-BINDING CELL DEATH ENHANCER 1"/>
    <property type="match status" value="1"/>
</dbReference>
<dbReference type="PANTHER" id="PTHR45011">
    <property type="entry name" value="DAP3-BINDING CELL DEATH ENHANCER 1"/>
    <property type="match status" value="1"/>
</dbReference>
<keyword evidence="4" id="KW-1185">Reference proteome</keyword>
<evidence type="ECO:0000313" key="4">
    <source>
        <dbReference type="Proteomes" id="UP000246964"/>
    </source>
</evidence>
<dbReference type="RefSeq" id="WP_110075840.1">
    <property type="nucleotide sequence ID" value="NZ_QGTT01000006.1"/>
</dbReference>
<dbReference type="InterPro" id="IPR011990">
    <property type="entry name" value="TPR-like_helical_dom_sf"/>
</dbReference>
<gene>
    <name evidence="3" type="ORF">DET45_10652</name>
</gene>
<dbReference type="Pfam" id="PF08238">
    <property type="entry name" value="Sel1"/>
    <property type="match status" value="3"/>
</dbReference>
<feature type="chain" id="PRO_5016264828" evidence="2">
    <location>
        <begin position="27"/>
        <end position="314"/>
    </location>
</feature>
<dbReference type="EMBL" id="QGTT01000006">
    <property type="protein sequence ID" value="PWW13339.1"/>
    <property type="molecule type" value="Genomic_DNA"/>
</dbReference>
<comment type="caution">
    <text evidence="3">The sequence shown here is derived from an EMBL/GenBank/DDBJ whole genome shotgun (WGS) entry which is preliminary data.</text>
</comment>